<comment type="similarity">
    <text evidence="2 12">Belongs to the binding-protein-dependent transport system permease family.</text>
</comment>
<dbReference type="STRING" id="92947.BVG79_02274"/>
<dbReference type="PROSITE" id="PS50928">
    <property type="entry name" value="ABC_TM1"/>
    <property type="match status" value="1"/>
</dbReference>
<evidence type="ECO:0000259" key="13">
    <source>
        <dbReference type="PROSITE" id="PS50928"/>
    </source>
</evidence>
<feature type="transmembrane region" description="Helical" evidence="12">
    <location>
        <begin position="202"/>
        <end position="221"/>
    </location>
</feature>
<evidence type="ECO:0000256" key="7">
    <source>
        <dbReference type="ARBA" id="ARBA00022692"/>
    </source>
</evidence>
<dbReference type="SUPFAM" id="SSF161098">
    <property type="entry name" value="MetI-like"/>
    <property type="match status" value="1"/>
</dbReference>
<feature type="transmembrane region" description="Helical" evidence="12">
    <location>
        <begin position="76"/>
        <end position="98"/>
    </location>
</feature>
<dbReference type="Pfam" id="PF00528">
    <property type="entry name" value="BPD_transp_1"/>
    <property type="match status" value="1"/>
</dbReference>
<dbReference type="Proteomes" id="UP000242447">
    <property type="component" value="Chromosome"/>
</dbReference>
<dbReference type="PANTHER" id="PTHR43227">
    <property type="entry name" value="BLL4140 PROTEIN"/>
    <property type="match status" value="1"/>
</dbReference>
<keyword evidence="9 12" id="KW-0472">Membrane</keyword>
<evidence type="ECO:0000256" key="1">
    <source>
        <dbReference type="ARBA" id="ARBA00004429"/>
    </source>
</evidence>
<keyword evidence="4 12" id="KW-0813">Transport</keyword>
<dbReference type="EMBL" id="CP019937">
    <property type="protein sequence ID" value="ARO15614.1"/>
    <property type="molecule type" value="Genomic_DNA"/>
</dbReference>
<gene>
    <name evidence="14" type="primary">ugpA</name>
    <name evidence="14" type="ORF">BVG79_02274</name>
</gene>
<dbReference type="RefSeq" id="WP_085786986.1">
    <property type="nucleotide sequence ID" value="NZ_CP019937.1"/>
</dbReference>
<evidence type="ECO:0000256" key="9">
    <source>
        <dbReference type="ARBA" id="ARBA00023136"/>
    </source>
</evidence>
<dbReference type="OrthoDB" id="9773727at2"/>
<dbReference type="AlphaFoldDB" id="A0A1W6P2E4"/>
<evidence type="ECO:0000256" key="3">
    <source>
        <dbReference type="ARBA" id="ARBA00011557"/>
    </source>
</evidence>
<keyword evidence="5" id="KW-1003">Cell membrane</keyword>
<evidence type="ECO:0000256" key="4">
    <source>
        <dbReference type="ARBA" id="ARBA00022448"/>
    </source>
</evidence>
<feature type="transmembrane region" description="Helical" evidence="12">
    <location>
        <begin position="267"/>
        <end position="288"/>
    </location>
</feature>
<reference evidence="14 15" key="1">
    <citation type="submission" date="2017-02" db="EMBL/GenBank/DDBJ databases">
        <title>Ketogulonicigenium robustum SPU B003 Genome sequencing and assembly.</title>
        <authorList>
            <person name="Li Y."/>
            <person name="Liu L."/>
            <person name="Wang C."/>
            <person name="Zhang M."/>
            <person name="Zhang T."/>
            <person name="Zhang Y."/>
        </authorList>
    </citation>
    <scope>NUCLEOTIDE SEQUENCE [LARGE SCALE GENOMIC DNA]</scope>
    <source>
        <strain evidence="14 15">SPU_B003</strain>
    </source>
</reference>
<dbReference type="GO" id="GO:0005886">
    <property type="term" value="C:plasma membrane"/>
    <property type="evidence" value="ECO:0007669"/>
    <property type="project" value="UniProtKB-SubCell"/>
</dbReference>
<proteinExistence type="inferred from homology"/>
<comment type="subcellular location">
    <subcellularLocation>
        <location evidence="1">Cell inner membrane</location>
        <topology evidence="1">Multi-pass membrane protein</topology>
    </subcellularLocation>
    <subcellularLocation>
        <location evidence="12">Cell membrane</location>
        <topology evidence="12">Multi-pass membrane protein</topology>
    </subcellularLocation>
</comment>
<evidence type="ECO:0000313" key="14">
    <source>
        <dbReference type="EMBL" id="ARO15614.1"/>
    </source>
</evidence>
<dbReference type="NCBIfam" id="NF007852">
    <property type="entry name" value="PRK10561.1"/>
    <property type="match status" value="1"/>
</dbReference>
<dbReference type="InterPro" id="IPR000515">
    <property type="entry name" value="MetI-like"/>
</dbReference>
<feature type="transmembrane region" description="Helical" evidence="12">
    <location>
        <begin position="12"/>
        <end position="34"/>
    </location>
</feature>
<evidence type="ECO:0000256" key="5">
    <source>
        <dbReference type="ARBA" id="ARBA00022475"/>
    </source>
</evidence>
<feature type="transmembrane region" description="Helical" evidence="12">
    <location>
        <begin position="157"/>
        <end position="181"/>
    </location>
</feature>
<evidence type="ECO:0000313" key="15">
    <source>
        <dbReference type="Proteomes" id="UP000242447"/>
    </source>
</evidence>
<dbReference type="CDD" id="cd06261">
    <property type="entry name" value="TM_PBP2"/>
    <property type="match status" value="1"/>
</dbReference>
<evidence type="ECO:0000256" key="6">
    <source>
        <dbReference type="ARBA" id="ARBA00022519"/>
    </source>
</evidence>
<comment type="subunit">
    <text evidence="3">The complex is composed of two ATP-binding proteins (UgpC), two transmembrane proteins (UgpA and UgpE) and a solute-binding protein (UgpB).</text>
</comment>
<dbReference type="InterPro" id="IPR050809">
    <property type="entry name" value="UgpAE/MalFG_permease"/>
</dbReference>
<dbReference type="Gene3D" id="1.10.3720.10">
    <property type="entry name" value="MetI-like"/>
    <property type="match status" value="1"/>
</dbReference>
<evidence type="ECO:0000256" key="11">
    <source>
        <dbReference type="ARBA" id="ARBA00040780"/>
    </source>
</evidence>
<organism evidence="14 15">
    <name type="scientific">Ketogulonicigenium robustum</name>
    <dbReference type="NCBI Taxonomy" id="92947"/>
    <lineage>
        <taxon>Bacteria</taxon>
        <taxon>Pseudomonadati</taxon>
        <taxon>Pseudomonadota</taxon>
        <taxon>Alphaproteobacteria</taxon>
        <taxon>Rhodobacterales</taxon>
        <taxon>Roseobacteraceae</taxon>
        <taxon>Ketogulonicigenium</taxon>
    </lineage>
</organism>
<feature type="domain" description="ABC transmembrane type-1" evidence="13">
    <location>
        <begin position="72"/>
        <end position="284"/>
    </location>
</feature>
<evidence type="ECO:0000256" key="12">
    <source>
        <dbReference type="RuleBase" id="RU363032"/>
    </source>
</evidence>
<keyword evidence="15" id="KW-1185">Reference proteome</keyword>
<accession>A0A1W6P2E4</accession>
<name>A0A1W6P2E4_9RHOB</name>
<dbReference type="InterPro" id="IPR035906">
    <property type="entry name" value="MetI-like_sf"/>
</dbReference>
<dbReference type="PANTHER" id="PTHR43227:SF9">
    <property type="entry name" value="SN-GLYCEROL-3-PHOSPHATE TRANSPORT SYSTEM PERMEASE PROTEIN UGPA"/>
    <property type="match status" value="1"/>
</dbReference>
<protein>
    <recommendedName>
        <fullName evidence="11">sn-glycerol-3-phosphate transport system permease protein UgpA</fullName>
    </recommendedName>
</protein>
<comment type="function">
    <text evidence="10">Part of the ABC transporter complex UgpBAEC involved in sn-glycerol-3-phosphate (G3P) import. Probably responsible for the translocation of the substrate across the membrane.</text>
</comment>
<evidence type="ECO:0000256" key="2">
    <source>
        <dbReference type="ARBA" id="ARBA00009306"/>
    </source>
</evidence>
<dbReference type="KEGG" id="kro:BVG79_02274"/>
<dbReference type="GO" id="GO:0055085">
    <property type="term" value="P:transmembrane transport"/>
    <property type="evidence" value="ECO:0007669"/>
    <property type="project" value="InterPro"/>
</dbReference>
<evidence type="ECO:0000256" key="8">
    <source>
        <dbReference type="ARBA" id="ARBA00022989"/>
    </source>
</evidence>
<keyword evidence="6" id="KW-0997">Cell inner membrane</keyword>
<sequence length="294" mass="32692">MQSKRAIFPGKLLPWLLLFPQLAITLVFFIWPAAQAVWFSFLRQDPFGLSSTFVWFDNYTRILHDPSYLKAISRTAVFAGGVTVLAIFISLGLAVAVNRVIRANRLYSTLLVWPYAVAPVVAGALWWFMFNPTLGILPAALKTVGITWNHRIDGTQAMIMVILAATWKQVSYNFLFFLAGLQSIPQSLTEAAAIDGAGPVRRFWTIVFPLLSPTTFFLLIINMNYVLFDTFGTIDGATGGGPNAETTTLVYKLYVDGVKGLNLGASAAQSVILMGFVILLTFIQFRFVERRVQY</sequence>
<keyword evidence="8 12" id="KW-1133">Transmembrane helix</keyword>
<evidence type="ECO:0000256" key="10">
    <source>
        <dbReference type="ARBA" id="ARBA00037054"/>
    </source>
</evidence>
<keyword evidence="7 12" id="KW-0812">Transmembrane</keyword>
<feature type="transmembrane region" description="Helical" evidence="12">
    <location>
        <begin position="110"/>
        <end position="129"/>
    </location>
</feature>